<evidence type="ECO:0000256" key="6">
    <source>
        <dbReference type="SAM" id="SignalP"/>
    </source>
</evidence>
<dbReference type="PRINTS" id="PR00018">
    <property type="entry name" value="KRINGLE"/>
</dbReference>
<dbReference type="PANTHER" id="PTHR24261">
    <property type="entry name" value="PLASMINOGEN-RELATED"/>
    <property type="match status" value="1"/>
</dbReference>
<dbReference type="PROSITE" id="PS00021">
    <property type="entry name" value="KRINGLE_1"/>
    <property type="match status" value="2"/>
</dbReference>
<dbReference type="InterPro" id="IPR018056">
    <property type="entry name" value="Kringle_CS"/>
</dbReference>
<feature type="transmembrane region" description="Helical" evidence="5">
    <location>
        <begin position="778"/>
        <end position="796"/>
    </location>
</feature>
<dbReference type="Gene3D" id="2.40.20.10">
    <property type="entry name" value="Plasminogen Kringle 4"/>
    <property type="match status" value="2"/>
</dbReference>
<dbReference type="PRINTS" id="PR01452">
    <property type="entry name" value="LNOTCHREPEAT"/>
</dbReference>
<evidence type="ECO:0000313" key="9">
    <source>
        <dbReference type="EMBL" id="CAE0588805.1"/>
    </source>
</evidence>
<dbReference type="CDD" id="cd00108">
    <property type="entry name" value="KR"/>
    <property type="match status" value="2"/>
</dbReference>
<feature type="chain" id="PRO_5036192669" description="Kringle domain-containing protein" evidence="6">
    <location>
        <begin position="19"/>
        <end position="913"/>
    </location>
</feature>
<feature type="domain" description="LNR" evidence="8">
    <location>
        <begin position="495"/>
        <end position="538"/>
    </location>
</feature>
<name>A0A6V2X3L8_EMIHU</name>
<feature type="transmembrane region" description="Helical" evidence="5">
    <location>
        <begin position="749"/>
        <end position="766"/>
    </location>
</feature>
<evidence type="ECO:0000256" key="5">
    <source>
        <dbReference type="SAM" id="Phobius"/>
    </source>
</evidence>
<dbReference type="SMART" id="SM00004">
    <property type="entry name" value="NL"/>
    <property type="match status" value="4"/>
</dbReference>
<evidence type="ECO:0000256" key="3">
    <source>
        <dbReference type="ARBA" id="ARBA00023157"/>
    </source>
</evidence>
<evidence type="ECO:0008006" key="11">
    <source>
        <dbReference type="Google" id="ProtNLM"/>
    </source>
</evidence>
<dbReference type="InterPro" id="IPR000800">
    <property type="entry name" value="Notch_dom"/>
</dbReference>
<keyword evidence="1" id="KW-0420">Kringle</keyword>
<keyword evidence="6" id="KW-0732">Signal</keyword>
<keyword evidence="5" id="KW-0812">Transmembrane</keyword>
<feature type="transmembrane region" description="Helical" evidence="5">
    <location>
        <begin position="816"/>
        <end position="837"/>
    </location>
</feature>
<dbReference type="EMBL" id="HBIR01052682">
    <property type="protein sequence ID" value="CAE0588805.1"/>
    <property type="molecule type" value="Transcribed_RNA"/>
</dbReference>
<keyword evidence="4" id="KW-0325">Glycoprotein</keyword>
<sequence length="913" mass="98001">MKWLVLATATAAATAAAATDPRRLQWEDNCVYNCPNEWIDDGACDLECNVEACNWDGRDCFHDASECFEQSNGADYRGKVDHTKSGRTCQAWAEQMPWHHTMTVFDYPDAGLGGHNYCRNPTGRETGPWCYTTDYPDVEWEECDVGEPKKCDASEPSLIASAQTRAAQYAKLDGRTYAKCEGTYKRSDDLIQGKPIWDRIDPDSSRFIFFCSGKWRVTGSQWREGLLAENGGSCGSFISSDDGAAEWYAANWDGAGAVAAAVAAPSDGLIPLKLREGADGHVKELEVVYYVASLPPSMQGVKVVLLPIQGDADLLLSFSEPRPTRSSATWLDESVGVKQFTLPASSEFFCGRKPSEDFEQGWQQRATLAAAAAVAEECKLHIGVSGFEEGDFKLFLYNYTQDAANAVAGGDMMDYDDFVATSCSPGCDDLRLGNAECDIACNTTECVWDGGDCGYDGGYGFEDNCATACPVAWIGDGYCDEACYNSACQWDGTDCTADSGCADGCMPNWIDDDECDEQCNNEACGWDGHDCSHEADECYTDSRGIDYRGHVAVSAAGHQCQVWSHQTPNAHTKTVLAFPTFGLGGHNFCRNPGSAEIGPWCYTHGGARWELCSVPPPSDKCNVVLTTLEAQVVPPQVVPPPSVDYRHDVTYGVEVFRLTEEDANHHRPWWLVPYERHDTDASAFSGAGVILGIVAATIVLLQSIFWRPSSPTLKALRVASAAVGVRVCVIAVGLFGLQIAIGDGVTPDLLAIMACGQVGCACLVLATTVRVPLGWRRLAGATSVLSLSAAILMLARDVVFCASHRGYCVTEGIADAALAVAAVPWLLGVVLTTHALMSNDEGPLGATQKLLPLVAAKASPVAELGAASGTLVVGGTQTTFPPFWLASPSPTAPLNVSEVVLVANMINEGHEKE</sequence>
<dbReference type="InterPro" id="IPR013806">
    <property type="entry name" value="Kringle-like"/>
</dbReference>
<gene>
    <name evidence="9" type="ORF">EHUX00137_LOCUS41113</name>
    <name evidence="10" type="ORF">EHUX00137_LOCUS41119</name>
</gene>
<dbReference type="PROSITE" id="PS50258">
    <property type="entry name" value="LNR"/>
    <property type="match status" value="1"/>
</dbReference>
<dbReference type="PROSITE" id="PS50070">
    <property type="entry name" value="KRINGLE_2"/>
    <property type="match status" value="2"/>
</dbReference>
<evidence type="ECO:0000256" key="2">
    <source>
        <dbReference type="ARBA" id="ARBA00022737"/>
    </source>
</evidence>
<keyword evidence="5" id="KW-1133">Transmembrane helix</keyword>
<organism evidence="9">
    <name type="scientific">Emiliania huxleyi</name>
    <name type="common">Coccolithophore</name>
    <name type="synonym">Pontosphaera huxleyi</name>
    <dbReference type="NCBI Taxonomy" id="2903"/>
    <lineage>
        <taxon>Eukaryota</taxon>
        <taxon>Haptista</taxon>
        <taxon>Haptophyta</taxon>
        <taxon>Prymnesiophyceae</taxon>
        <taxon>Isochrysidales</taxon>
        <taxon>Noelaerhabdaceae</taxon>
        <taxon>Emiliania</taxon>
    </lineage>
</organism>
<feature type="domain" description="Kringle" evidence="7">
    <location>
        <begin position="70"/>
        <end position="151"/>
    </location>
</feature>
<dbReference type="InterPro" id="IPR050759">
    <property type="entry name" value="Serine_protease_kringle"/>
</dbReference>
<dbReference type="Pfam" id="PF00051">
    <property type="entry name" value="Kringle"/>
    <property type="match status" value="2"/>
</dbReference>
<evidence type="ECO:0000313" key="10">
    <source>
        <dbReference type="EMBL" id="CAE0588816.1"/>
    </source>
</evidence>
<proteinExistence type="predicted"/>
<accession>A0A6V2X3L8</accession>
<dbReference type="EMBL" id="HBIR01052690">
    <property type="protein sequence ID" value="CAE0588816.1"/>
    <property type="molecule type" value="Transcribed_RNA"/>
</dbReference>
<keyword evidence="3" id="KW-1015">Disulfide bond</keyword>
<feature type="signal peptide" evidence="6">
    <location>
        <begin position="1"/>
        <end position="18"/>
    </location>
</feature>
<reference evidence="9" key="1">
    <citation type="submission" date="2021-01" db="EMBL/GenBank/DDBJ databases">
        <authorList>
            <person name="Corre E."/>
            <person name="Pelletier E."/>
            <person name="Niang G."/>
            <person name="Scheremetjew M."/>
            <person name="Finn R."/>
            <person name="Kale V."/>
            <person name="Holt S."/>
            <person name="Cochrane G."/>
            <person name="Meng A."/>
            <person name="Brown T."/>
            <person name="Cohen L."/>
        </authorList>
    </citation>
    <scope>NUCLEOTIDE SEQUENCE</scope>
    <source>
        <strain evidence="9">379</strain>
    </source>
</reference>
<dbReference type="SMART" id="SM00130">
    <property type="entry name" value="KR"/>
    <property type="match status" value="2"/>
</dbReference>
<evidence type="ECO:0000259" key="7">
    <source>
        <dbReference type="PROSITE" id="PS50070"/>
    </source>
</evidence>
<dbReference type="Pfam" id="PF00066">
    <property type="entry name" value="Notch"/>
    <property type="match status" value="4"/>
</dbReference>
<dbReference type="InterPro" id="IPR000001">
    <property type="entry name" value="Kringle"/>
</dbReference>
<feature type="transmembrane region" description="Helical" evidence="5">
    <location>
        <begin position="683"/>
        <end position="706"/>
    </location>
</feature>
<keyword evidence="5" id="KW-0472">Membrane</keyword>
<protein>
    <recommendedName>
        <fullName evidence="11">Kringle domain-containing protein</fullName>
    </recommendedName>
</protein>
<dbReference type="InterPro" id="IPR038178">
    <property type="entry name" value="Kringle_sf"/>
</dbReference>
<dbReference type="AlphaFoldDB" id="A0A6V2X3L8"/>
<evidence type="ECO:0000259" key="8">
    <source>
        <dbReference type="PROSITE" id="PS50258"/>
    </source>
</evidence>
<evidence type="ECO:0000256" key="1">
    <source>
        <dbReference type="ARBA" id="ARBA00022572"/>
    </source>
</evidence>
<feature type="transmembrane region" description="Helical" evidence="5">
    <location>
        <begin position="718"/>
        <end position="737"/>
    </location>
</feature>
<keyword evidence="2" id="KW-0677">Repeat</keyword>
<dbReference type="Gene3D" id="3.30.300.320">
    <property type="match status" value="1"/>
</dbReference>
<dbReference type="PANTHER" id="PTHR24261:SF7">
    <property type="entry name" value="KRINGLE DOMAIN-CONTAINING PROTEIN"/>
    <property type="match status" value="1"/>
</dbReference>
<dbReference type="SUPFAM" id="SSF57440">
    <property type="entry name" value="Kringle-like"/>
    <property type="match status" value="2"/>
</dbReference>
<evidence type="ECO:0000256" key="4">
    <source>
        <dbReference type="ARBA" id="ARBA00023180"/>
    </source>
</evidence>
<feature type="domain" description="Kringle" evidence="7">
    <location>
        <begin position="537"/>
        <end position="621"/>
    </location>
</feature>